<evidence type="ECO:0008006" key="3">
    <source>
        <dbReference type="Google" id="ProtNLM"/>
    </source>
</evidence>
<dbReference type="Proteomes" id="UP001230339">
    <property type="component" value="Chromosome"/>
</dbReference>
<evidence type="ECO:0000313" key="1">
    <source>
        <dbReference type="EMBL" id="WLH14733.1"/>
    </source>
</evidence>
<gene>
    <name evidence="1" type="ORF">PSH57_10650</name>
</gene>
<evidence type="ECO:0000313" key="2">
    <source>
        <dbReference type="Proteomes" id="UP001230339"/>
    </source>
</evidence>
<protein>
    <recommendedName>
        <fullName evidence="3">Receptor protein-tyrosine kinase</fullName>
    </recommendedName>
</protein>
<proteinExistence type="predicted"/>
<dbReference type="EMBL" id="CP117449">
    <property type="protein sequence ID" value="WLH14733.1"/>
    <property type="molecule type" value="Genomic_DNA"/>
</dbReference>
<keyword evidence="2" id="KW-1185">Reference proteome</keyword>
<dbReference type="RefSeq" id="WP_305389401.1">
    <property type="nucleotide sequence ID" value="NZ_CP117426.1"/>
</dbReference>
<accession>A0ABY9GGJ1</accession>
<reference evidence="1 2" key="1">
    <citation type="submission" date="2023-02" db="EMBL/GenBank/DDBJ databases">
        <title>Evolution of Hrp T3SS in non-pathogenic Pseudomonas fluorescens.</title>
        <authorList>
            <person name="Liao K."/>
            <person name="Wei H."/>
            <person name="Gu Y."/>
        </authorList>
    </citation>
    <scope>NUCLEOTIDE SEQUENCE [LARGE SCALE GENOMIC DNA]</scope>
    <source>
        <strain evidence="1 2">FP205</strain>
    </source>
</reference>
<sequence>MNRYPHQQGIKVHYSPLEAAIRWSNLLEQEINILVATAQMADVCADTLPLWPVVGLNLERLYDAMRNGDLPYGNAGITTKDPALLDAPGLTIRHVDLKQWMAKTYPDQKPGFLFDELERQLHPVINLDTVQALLLQIKTLETQLSNRAQHRQPRPVDCSPNLPPRAETTYLNIVGGLLTLLLGQSPSGVRYSSFNTLASVISALIAHHNGRPGITERTLRAKFAEAKRQLSAPS</sequence>
<name>A0ABY9GGJ1_9PSED</name>
<organism evidence="1 2">
    <name type="scientific">Pseudomonas hefeiensis</name>
    <dbReference type="NCBI Taxonomy" id="2738125"/>
    <lineage>
        <taxon>Bacteria</taxon>
        <taxon>Pseudomonadati</taxon>
        <taxon>Pseudomonadota</taxon>
        <taxon>Gammaproteobacteria</taxon>
        <taxon>Pseudomonadales</taxon>
        <taxon>Pseudomonadaceae</taxon>
        <taxon>Pseudomonas</taxon>
    </lineage>
</organism>